<evidence type="ECO:0000313" key="3">
    <source>
        <dbReference type="Proteomes" id="UP001055286"/>
    </source>
</evidence>
<accession>A0AA37HE43</accession>
<dbReference type="AlphaFoldDB" id="A0AA37HE43"/>
<reference evidence="2" key="2">
    <citation type="submission" date="2021-08" db="EMBL/GenBank/DDBJ databases">
        <authorList>
            <person name="Tani A."/>
            <person name="Ola A."/>
            <person name="Ogura Y."/>
            <person name="Katsura K."/>
            <person name="Hayashi T."/>
        </authorList>
    </citation>
    <scope>NUCLEOTIDE SEQUENCE</scope>
    <source>
        <strain evidence="2">JCM 32048</strain>
    </source>
</reference>
<keyword evidence="3" id="KW-1185">Reference proteome</keyword>
<comment type="caution">
    <text evidence="2">The sequence shown here is derived from an EMBL/GenBank/DDBJ whole genome shotgun (WGS) entry which is preliminary data.</text>
</comment>
<organism evidence="2 3">
    <name type="scientific">Methylobacterium frigidaeris</name>
    <dbReference type="NCBI Taxonomy" id="2038277"/>
    <lineage>
        <taxon>Bacteria</taxon>
        <taxon>Pseudomonadati</taxon>
        <taxon>Pseudomonadota</taxon>
        <taxon>Alphaproteobacteria</taxon>
        <taxon>Hyphomicrobiales</taxon>
        <taxon>Methylobacteriaceae</taxon>
        <taxon>Methylobacterium</taxon>
    </lineage>
</organism>
<name>A0AA37HE43_9HYPH</name>
<evidence type="ECO:0000256" key="1">
    <source>
        <dbReference type="SAM" id="MobiDB-lite"/>
    </source>
</evidence>
<proteinExistence type="predicted"/>
<protein>
    <submittedName>
        <fullName evidence="2">Uncharacterized protein</fullName>
    </submittedName>
</protein>
<dbReference type="Proteomes" id="UP001055286">
    <property type="component" value="Unassembled WGS sequence"/>
</dbReference>
<feature type="region of interest" description="Disordered" evidence="1">
    <location>
        <begin position="1"/>
        <end position="23"/>
    </location>
</feature>
<gene>
    <name evidence="2" type="ORF">MPEAHAMD_4047</name>
</gene>
<sequence length="59" mass="6910">MGRRSNRQAACPPQRISHLPEQVPYGTVERPPVYLHERVRKPDYVSGEIPVEMYMPARY</sequence>
<reference evidence="2" key="1">
    <citation type="journal article" date="2016" name="Front. Microbiol.">
        <title>Genome Sequence of the Piezophilic, Mesophilic Sulfate-Reducing Bacterium Desulfovibrio indicus J2T.</title>
        <authorList>
            <person name="Cao J."/>
            <person name="Maignien L."/>
            <person name="Shao Z."/>
            <person name="Alain K."/>
            <person name="Jebbar M."/>
        </authorList>
    </citation>
    <scope>NUCLEOTIDE SEQUENCE</scope>
    <source>
        <strain evidence="2">JCM 32048</strain>
    </source>
</reference>
<evidence type="ECO:0000313" key="2">
    <source>
        <dbReference type="EMBL" id="GJD63874.1"/>
    </source>
</evidence>
<dbReference type="EMBL" id="BPQJ01000019">
    <property type="protein sequence ID" value="GJD63874.1"/>
    <property type="molecule type" value="Genomic_DNA"/>
</dbReference>